<reference evidence="2" key="1">
    <citation type="submission" date="2017-07" db="EMBL/GenBank/DDBJ databases">
        <title>Taro Niue Genome Assembly and Annotation.</title>
        <authorList>
            <person name="Atibalentja N."/>
            <person name="Keating K."/>
            <person name="Fields C.J."/>
        </authorList>
    </citation>
    <scope>NUCLEOTIDE SEQUENCE</scope>
    <source>
        <strain evidence="2">Niue_2</strain>
        <tissue evidence="2">Leaf</tissue>
    </source>
</reference>
<organism evidence="2 3">
    <name type="scientific">Colocasia esculenta</name>
    <name type="common">Wild taro</name>
    <name type="synonym">Arum esculentum</name>
    <dbReference type="NCBI Taxonomy" id="4460"/>
    <lineage>
        <taxon>Eukaryota</taxon>
        <taxon>Viridiplantae</taxon>
        <taxon>Streptophyta</taxon>
        <taxon>Embryophyta</taxon>
        <taxon>Tracheophyta</taxon>
        <taxon>Spermatophyta</taxon>
        <taxon>Magnoliopsida</taxon>
        <taxon>Liliopsida</taxon>
        <taxon>Araceae</taxon>
        <taxon>Aroideae</taxon>
        <taxon>Colocasieae</taxon>
        <taxon>Colocasia</taxon>
    </lineage>
</organism>
<evidence type="ECO:0000313" key="2">
    <source>
        <dbReference type="EMBL" id="MQL83161.1"/>
    </source>
</evidence>
<feature type="compositionally biased region" description="Basic and acidic residues" evidence="1">
    <location>
        <begin position="76"/>
        <end position="88"/>
    </location>
</feature>
<dbReference type="AlphaFoldDB" id="A0A843UID7"/>
<proteinExistence type="predicted"/>
<dbReference type="Proteomes" id="UP000652761">
    <property type="component" value="Unassembled WGS sequence"/>
</dbReference>
<dbReference type="EMBL" id="NMUH01000678">
    <property type="protein sequence ID" value="MQL83161.1"/>
    <property type="molecule type" value="Genomic_DNA"/>
</dbReference>
<name>A0A843UID7_COLES</name>
<comment type="caution">
    <text evidence="2">The sequence shown here is derived from an EMBL/GenBank/DDBJ whole genome shotgun (WGS) entry which is preliminary data.</text>
</comment>
<feature type="region of interest" description="Disordered" evidence="1">
    <location>
        <begin position="61"/>
        <end position="95"/>
    </location>
</feature>
<sequence length="116" mass="12350">MIPSPLVWLFPHFGVVPGGNAPEPSSVEKVTLVEVAIWSRRLGRSRQDRDALGCRNPVATARAVATGSRQGRASRPGRDGPPRRDPSRCYRYLGPPSSGAFEGGIGATSVLELAVD</sequence>
<accession>A0A843UID7</accession>
<evidence type="ECO:0000256" key="1">
    <source>
        <dbReference type="SAM" id="MobiDB-lite"/>
    </source>
</evidence>
<gene>
    <name evidence="2" type="ORF">Taro_015652</name>
</gene>
<protein>
    <submittedName>
        <fullName evidence="2">Uncharacterized protein</fullName>
    </submittedName>
</protein>
<keyword evidence="3" id="KW-1185">Reference proteome</keyword>
<evidence type="ECO:0000313" key="3">
    <source>
        <dbReference type="Proteomes" id="UP000652761"/>
    </source>
</evidence>